<feature type="compositionally biased region" description="Basic residues" evidence="1">
    <location>
        <begin position="138"/>
        <end position="148"/>
    </location>
</feature>
<keyword evidence="4" id="KW-1185">Reference proteome</keyword>
<proteinExistence type="predicted"/>
<evidence type="ECO:0000313" key="2">
    <source>
        <dbReference type="EMBL" id="KZM92422.1"/>
    </source>
</evidence>
<protein>
    <submittedName>
        <fullName evidence="2">Uncharacterized protein</fullName>
    </submittedName>
</protein>
<gene>
    <name evidence="2" type="ORF">DCAR_020213</name>
    <name evidence="3" type="ORF">DCAR_0626225</name>
</gene>
<reference evidence="2" key="1">
    <citation type="journal article" date="2016" name="Nat. Genet.">
        <title>A high-quality carrot genome assembly provides new insights into carotenoid accumulation and asterid genome evolution.</title>
        <authorList>
            <person name="Iorizzo M."/>
            <person name="Ellison S."/>
            <person name="Senalik D."/>
            <person name="Zeng P."/>
            <person name="Satapoomin P."/>
            <person name="Huang J."/>
            <person name="Bowman M."/>
            <person name="Iovene M."/>
            <person name="Sanseverino W."/>
            <person name="Cavagnaro P."/>
            <person name="Yildiz M."/>
            <person name="Macko-Podgorni A."/>
            <person name="Moranska E."/>
            <person name="Grzebelus E."/>
            <person name="Grzebelus D."/>
            <person name="Ashrafi H."/>
            <person name="Zheng Z."/>
            <person name="Cheng S."/>
            <person name="Spooner D."/>
            <person name="Van Deynze A."/>
            <person name="Simon P."/>
        </authorList>
    </citation>
    <scope>NUCLEOTIDE SEQUENCE [LARGE SCALE GENOMIC DNA]</scope>
    <source>
        <tissue evidence="2">Leaf</tissue>
    </source>
</reference>
<dbReference type="EMBL" id="CP093348">
    <property type="protein sequence ID" value="WOH06797.1"/>
    <property type="molecule type" value="Genomic_DNA"/>
</dbReference>
<accession>A0A161ZWA6</accession>
<sequence>MERDEERWKKFKEDQRKRLRDIEEQSVPEMTDLEILAGKRRIKLQGGSGQDVFKSYSHLVGDHNPLTLVPVMSETSEKTASEISKKLDQHTQKPRARYKAQKKAAEKDDLNLDTSLSTSEALRKIEAEAREKRDERNKKRRAKYKAQKKAAENDLNLDTSLSNSEALRKIEAEAREKRDERNNKRREKYKAQKEACKKDGLNMDFEAREKRDQLNQKRRARYKAQVMPRKEKNVGTNDNRCIAMV</sequence>
<evidence type="ECO:0000313" key="4">
    <source>
        <dbReference type="Proteomes" id="UP000077755"/>
    </source>
</evidence>
<feature type="region of interest" description="Disordered" evidence="1">
    <location>
        <begin position="70"/>
        <end position="240"/>
    </location>
</feature>
<evidence type="ECO:0000313" key="3">
    <source>
        <dbReference type="EMBL" id="WOH06797.1"/>
    </source>
</evidence>
<organism evidence="2">
    <name type="scientific">Daucus carota subsp. sativus</name>
    <name type="common">Carrot</name>
    <dbReference type="NCBI Taxonomy" id="79200"/>
    <lineage>
        <taxon>Eukaryota</taxon>
        <taxon>Viridiplantae</taxon>
        <taxon>Streptophyta</taxon>
        <taxon>Embryophyta</taxon>
        <taxon>Tracheophyta</taxon>
        <taxon>Spermatophyta</taxon>
        <taxon>Magnoliopsida</taxon>
        <taxon>eudicotyledons</taxon>
        <taxon>Gunneridae</taxon>
        <taxon>Pentapetalae</taxon>
        <taxon>asterids</taxon>
        <taxon>campanulids</taxon>
        <taxon>Apiales</taxon>
        <taxon>Apiaceae</taxon>
        <taxon>Apioideae</taxon>
        <taxon>Scandiceae</taxon>
        <taxon>Daucinae</taxon>
        <taxon>Daucus</taxon>
        <taxon>Daucus sect. Daucus</taxon>
    </lineage>
</organism>
<feature type="compositionally biased region" description="Basic and acidic residues" evidence="1">
    <location>
        <begin position="75"/>
        <end position="91"/>
    </location>
</feature>
<feature type="compositionally biased region" description="Basic and acidic residues" evidence="1">
    <location>
        <begin position="189"/>
        <end position="215"/>
    </location>
</feature>
<reference evidence="3" key="2">
    <citation type="submission" date="2022-03" db="EMBL/GenBank/DDBJ databases">
        <title>Draft title - Genomic analysis of global carrot germplasm unveils the trajectory of domestication and the origin of high carotenoid orange carrot.</title>
        <authorList>
            <person name="Iorizzo M."/>
            <person name="Ellison S."/>
            <person name="Senalik D."/>
            <person name="Macko-Podgorni A."/>
            <person name="Grzebelus D."/>
            <person name="Bostan H."/>
            <person name="Rolling W."/>
            <person name="Curaba J."/>
            <person name="Simon P."/>
        </authorList>
    </citation>
    <scope>NUCLEOTIDE SEQUENCE</scope>
    <source>
        <tissue evidence="3">Leaf</tissue>
    </source>
</reference>
<dbReference type="EMBL" id="LNRQ01000006">
    <property type="protein sequence ID" value="KZM92422.1"/>
    <property type="molecule type" value="Genomic_DNA"/>
</dbReference>
<name>A0A161ZWA6_DAUCS</name>
<dbReference type="Gramene" id="KZM92422">
    <property type="protein sequence ID" value="KZM92422"/>
    <property type="gene ID" value="DCAR_020213"/>
</dbReference>
<feature type="compositionally biased region" description="Basic and acidic residues" evidence="1">
    <location>
        <begin position="166"/>
        <end position="182"/>
    </location>
</feature>
<dbReference type="Proteomes" id="UP000077755">
    <property type="component" value="Chromosome 6"/>
</dbReference>
<evidence type="ECO:0000256" key="1">
    <source>
        <dbReference type="SAM" id="MobiDB-lite"/>
    </source>
</evidence>
<feature type="compositionally biased region" description="Basic residues" evidence="1">
    <location>
        <begin position="92"/>
        <end position="102"/>
    </location>
</feature>
<feature type="compositionally biased region" description="Basic and acidic residues" evidence="1">
    <location>
        <begin position="121"/>
        <end position="137"/>
    </location>
</feature>
<dbReference type="AlphaFoldDB" id="A0A161ZWA6"/>